<accession>A0A0K1PU94</accession>
<evidence type="ECO:0000313" key="2">
    <source>
        <dbReference type="Proteomes" id="UP000064967"/>
    </source>
</evidence>
<name>A0A0K1PU94_9BACT</name>
<dbReference type="RefSeq" id="WP_205633728.1">
    <property type="nucleotide sequence ID" value="NZ_CP012333.1"/>
</dbReference>
<evidence type="ECO:0000313" key="1">
    <source>
        <dbReference type="EMBL" id="AKU97092.1"/>
    </source>
</evidence>
<proteinExistence type="predicted"/>
<dbReference type="Proteomes" id="UP000064967">
    <property type="component" value="Chromosome"/>
</dbReference>
<dbReference type="STRING" id="1391654.AKJ09_03756"/>
<reference evidence="1 2" key="1">
    <citation type="submission" date="2015-08" db="EMBL/GenBank/DDBJ databases">
        <authorList>
            <person name="Babu N.S."/>
            <person name="Beckwith C.J."/>
            <person name="Beseler K.G."/>
            <person name="Brison A."/>
            <person name="Carone J.V."/>
            <person name="Caskin T.P."/>
            <person name="Diamond M."/>
            <person name="Durham M.E."/>
            <person name="Foxe J.M."/>
            <person name="Go M."/>
            <person name="Henderson B.A."/>
            <person name="Jones I.B."/>
            <person name="McGettigan J.A."/>
            <person name="Micheletti S.J."/>
            <person name="Nasrallah M.E."/>
            <person name="Ortiz D."/>
            <person name="Piller C.R."/>
            <person name="Privatt S.R."/>
            <person name="Schneider S.L."/>
            <person name="Sharp S."/>
            <person name="Smith T.C."/>
            <person name="Stanton J.D."/>
            <person name="Ullery H.E."/>
            <person name="Wilson R.J."/>
            <person name="Serrano M.G."/>
            <person name="Buck G."/>
            <person name="Lee V."/>
            <person name="Wang Y."/>
            <person name="Carvalho R."/>
            <person name="Voegtly L."/>
            <person name="Shi R."/>
            <person name="Duckworth R."/>
            <person name="Johnson A."/>
            <person name="Loviza R."/>
            <person name="Walstead R."/>
            <person name="Shah Z."/>
            <person name="Kiflezghi M."/>
            <person name="Wade K."/>
            <person name="Ball S.L."/>
            <person name="Bradley K.W."/>
            <person name="Asai D.J."/>
            <person name="Bowman C.A."/>
            <person name="Russell D.A."/>
            <person name="Pope W.H."/>
            <person name="Jacobs-Sera D."/>
            <person name="Hendrix R.W."/>
            <person name="Hatfull G.F."/>
        </authorList>
    </citation>
    <scope>NUCLEOTIDE SEQUENCE [LARGE SCALE GENOMIC DNA]</scope>
    <source>
        <strain evidence="1 2">DSM 27648</strain>
    </source>
</reference>
<sequence>MGAAPSHLAARAWNADTPVMTAHREEGEFTIRIELGAEFGEDYEGDDDGNAWLERWQSTVRPRVVRAVFDALRSDPAFTAIPVTRGRSPDENLDIEVRFVGR</sequence>
<dbReference type="AlphaFoldDB" id="A0A0K1PU94"/>
<gene>
    <name evidence="1" type="ORF">AKJ09_03756</name>
</gene>
<keyword evidence="2" id="KW-1185">Reference proteome</keyword>
<dbReference type="KEGG" id="llu:AKJ09_03756"/>
<organism evidence="1 2">
    <name type="scientific">Labilithrix luteola</name>
    <dbReference type="NCBI Taxonomy" id="1391654"/>
    <lineage>
        <taxon>Bacteria</taxon>
        <taxon>Pseudomonadati</taxon>
        <taxon>Myxococcota</taxon>
        <taxon>Polyangia</taxon>
        <taxon>Polyangiales</taxon>
        <taxon>Labilitrichaceae</taxon>
        <taxon>Labilithrix</taxon>
    </lineage>
</organism>
<dbReference type="EMBL" id="CP012333">
    <property type="protein sequence ID" value="AKU97092.1"/>
    <property type="molecule type" value="Genomic_DNA"/>
</dbReference>
<protein>
    <submittedName>
        <fullName evidence="1">Uncharacterized protein</fullName>
    </submittedName>
</protein>